<keyword evidence="1" id="KW-1133">Transmembrane helix</keyword>
<evidence type="ECO:0000256" key="1">
    <source>
        <dbReference type="SAM" id="Phobius"/>
    </source>
</evidence>
<keyword evidence="1" id="KW-0472">Membrane</keyword>
<protein>
    <submittedName>
        <fullName evidence="2">Uncharacterized protein</fullName>
    </submittedName>
</protein>
<feature type="transmembrane region" description="Helical" evidence="1">
    <location>
        <begin position="42"/>
        <end position="63"/>
    </location>
</feature>
<keyword evidence="3" id="KW-1185">Reference proteome</keyword>
<keyword evidence="1" id="KW-0812">Transmembrane</keyword>
<dbReference type="EMBL" id="ML978367">
    <property type="protein sequence ID" value="KAF2023218.1"/>
    <property type="molecule type" value="Genomic_DNA"/>
</dbReference>
<gene>
    <name evidence="2" type="ORF">EK21DRAFT_95080</name>
</gene>
<evidence type="ECO:0000313" key="3">
    <source>
        <dbReference type="Proteomes" id="UP000799777"/>
    </source>
</evidence>
<accession>A0A9P4GUN2</accession>
<evidence type="ECO:0000313" key="2">
    <source>
        <dbReference type="EMBL" id="KAF2023218.1"/>
    </source>
</evidence>
<feature type="transmembrane region" description="Helical" evidence="1">
    <location>
        <begin position="12"/>
        <end position="36"/>
    </location>
</feature>
<proteinExistence type="predicted"/>
<comment type="caution">
    <text evidence="2">The sequence shown here is derived from an EMBL/GenBank/DDBJ whole genome shotgun (WGS) entry which is preliminary data.</text>
</comment>
<name>A0A9P4GUN2_9PLEO</name>
<dbReference type="Proteomes" id="UP000799777">
    <property type="component" value="Unassembled WGS sequence"/>
</dbReference>
<sequence length="135" mass="14945">MSTQAFAHTAHVWFYSLLVLQDKWTAIGIATGFSFISGFMMSWTSSTSLFIMTTICGSFVAYYTEPSQLMGSTFMLGFSRVVFYGQQRQQTSVVSPLGRCGWMELLFGNMGVPSGRIGPSVLHHRHNALPKGSRS</sequence>
<organism evidence="2 3">
    <name type="scientific">Setomelanomma holmii</name>
    <dbReference type="NCBI Taxonomy" id="210430"/>
    <lineage>
        <taxon>Eukaryota</taxon>
        <taxon>Fungi</taxon>
        <taxon>Dikarya</taxon>
        <taxon>Ascomycota</taxon>
        <taxon>Pezizomycotina</taxon>
        <taxon>Dothideomycetes</taxon>
        <taxon>Pleosporomycetidae</taxon>
        <taxon>Pleosporales</taxon>
        <taxon>Pleosporineae</taxon>
        <taxon>Phaeosphaeriaceae</taxon>
        <taxon>Setomelanomma</taxon>
    </lineage>
</organism>
<reference evidence="2" key="1">
    <citation type="journal article" date="2020" name="Stud. Mycol.">
        <title>101 Dothideomycetes genomes: a test case for predicting lifestyles and emergence of pathogens.</title>
        <authorList>
            <person name="Haridas S."/>
            <person name="Albert R."/>
            <person name="Binder M."/>
            <person name="Bloem J."/>
            <person name="Labutti K."/>
            <person name="Salamov A."/>
            <person name="Andreopoulos B."/>
            <person name="Baker S."/>
            <person name="Barry K."/>
            <person name="Bills G."/>
            <person name="Bluhm B."/>
            <person name="Cannon C."/>
            <person name="Castanera R."/>
            <person name="Culley D."/>
            <person name="Daum C."/>
            <person name="Ezra D."/>
            <person name="Gonzalez J."/>
            <person name="Henrissat B."/>
            <person name="Kuo A."/>
            <person name="Liang C."/>
            <person name="Lipzen A."/>
            <person name="Lutzoni F."/>
            <person name="Magnuson J."/>
            <person name="Mondo S."/>
            <person name="Nolan M."/>
            <person name="Ohm R."/>
            <person name="Pangilinan J."/>
            <person name="Park H.-J."/>
            <person name="Ramirez L."/>
            <person name="Alfaro M."/>
            <person name="Sun H."/>
            <person name="Tritt A."/>
            <person name="Yoshinaga Y."/>
            <person name="Zwiers L.-H."/>
            <person name="Turgeon B."/>
            <person name="Goodwin S."/>
            <person name="Spatafora J."/>
            <person name="Crous P."/>
            <person name="Grigoriev I."/>
        </authorList>
    </citation>
    <scope>NUCLEOTIDE SEQUENCE</scope>
    <source>
        <strain evidence="2">CBS 110217</strain>
    </source>
</reference>
<dbReference type="AlphaFoldDB" id="A0A9P4GUN2"/>